<evidence type="ECO:0000259" key="1">
    <source>
        <dbReference type="Pfam" id="PF00534"/>
    </source>
</evidence>
<organism evidence="3 4">
    <name type="scientific">Snuella sedimenti</name>
    <dbReference type="NCBI Taxonomy" id="2798802"/>
    <lineage>
        <taxon>Bacteria</taxon>
        <taxon>Pseudomonadati</taxon>
        <taxon>Bacteroidota</taxon>
        <taxon>Flavobacteriia</taxon>
        <taxon>Flavobacteriales</taxon>
        <taxon>Flavobacteriaceae</taxon>
        <taxon>Snuella</taxon>
    </lineage>
</organism>
<evidence type="ECO:0000259" key="2">
    <source>
        <dbReference type="Pfam" id="PF13439"/>
    </source>
</evidence>
<dbReference type="NCBIfam" id="TIGR03999">
    <property type="entry name" value="thiol_BshA"/>
    <property type="match status" value="1"/>
</dbReference>
<dbReference type="SUPFAM" id="SSF53756">
    <property type="entry name" value="UDP-Glycosyltransferase/glycogen phosphorylase"/>
    <property type="match status" value="1"/>
</dbReference>
<sequence>MKIGIVCYPTFGGSGVVATELGLELSKRGHEIHFITYNQPVRLELLSNNVHYHEVNVPEYPLFHYQPYELALSSKLVDMVKLHKIEILHVHYAIPHAYAAYMAKKILLESGIYVPIVTTLHGTDITLVGSHPFYKPAVTFSINKSDAVTTVSKSLKDDTLRLFDIKNDISVVPNFIDLDKYNHSFTDCQRAMLAKDEEKIITHISNLRAVKRVQDVISIFYNIQKKMPAKLMLVGEGPEREKIERHCQELGITDKVVFFGRSNEIDKILCFSDLFLLPSKTESFGLAALEAMASGVPVISSNTGGIPEVNIHGVSGYLSNVGDVEDMTKNALYILSDEEHLKQFKDNARKESLKFDLHKIVPQYEAIYEDTLAKCLVM</sequence>
<dbReference type="PANTHER" id="PTHR45947">
    <property type="entry name" value="SULFOQUINOVOSYL TRANSFERASE SQD2"/>
    <property type="match status" value="1"/>
</dbReference>
<gene>
    <name evidence="3" type="primary">bshA</name>
    <name evidence="3" type="ORF">JF259_12245</name>
</gene>
<name>A0A8J7J564_9FLAO</name>
<reference evidence="3" key="1">
    <citation type="submission" date="2020-12" db="EMBL/GenBank/DDBJ databases">
        <title>Snuella sp. nov., isolated from sediment in Incheon.</title>
        <authorList>
            <person name="Kim W."/>
        </authorList>
    </citation>
    <scope>NUCLEOTIDE SEQUENCE</scope>
    <source>
        <strain evidence="3">CAU 1569</strain>
    </source>
</reference>
<dbReference type="Pfam" id="PF13439">
    <property type="entry name" value="Glyco_transf_4"/>
    <property type="match status" value="1"/>
</dbReference>
<accession>A0A8J7J564</accession>
<dbReference type="Gene3D" id="3.40.50.2000">
    <property type="entry name" value="Glycogen Phosphorylase B"/>
    <property type="match status" value="2"/>
</dbReference>
<protein>
    <submittedName>
        <fullName evidence="3">N-acetyl-alpha-D-glucosaminyl L-malate synthase BshA</fullName>
    </submittedName>
</protein>
<dbReference type="InterPro" id="IPR050194">
    <property type="entry name" value="Glycosyltransferase_grp1"/>
</dbReference>
<comment type="caution">
    <text evidence="3">The sequence shown here is derived from an EMBL/GenBank/DDBJ whole genome shotgun (WGS) entry which is preliminary data.</text>
</comment>
<proteinExistence type="predicted"/>
<dbReference type="GO" id="GO:0071793">
    <property type="term" value="P:bacillithiol biosynthetic process"/>
    <property type="evidence" value="ECO:0007669"/>
    <property type="project" value="InterPro"/>
</dbReference>
<evidence type="ECO:0000313" key="4">
    <source>
        <dbReference type="Proteomes" id="UP000610931"/>
    </source>
</evidence>
<dbReference type="RefSeq" id="WP_199115617.1">
    <property type="nucleotide sequence ID" value="NZ_JAELVQ010000016.1"/>
</dbReference>
<dbReference type="Pfam" id="PF00534">
    <property type="entry name" value="Glycos_transf_1"/>
    <property type="match status" value="1"/>
</dbReference>
<dbReference type="GO" id="GO:0016757">
    <property type="term" value="F:glycosyltransferase activity"/>
    <property type="evidence" value="ECO:0007669"/>
    <property type="project" value="InterPro"/>
</dbReference>
<dbReference type="InterPro" id="IPR028098">
    <property type="entry name" value="Glyco_trans_4-like_N"/>
</dbReference>
<dbReference type="PANTHER" id="PTHR45947:SF15">
    <property type="entry name" value="TEICHURONIC ACID BIOSYNTHESIS GLYCOSYLTRANSFERASE TUAC-RELATED"/>
    <property type="match status" value="1"/>
</dbReference>
<dbReference type="EMBL" id="JAELVQ010000016">
    <property type="protein sequence ID" value="MBJ6368858.1"/>
    <property type="molecule type" value="Genomic_DNA"/>
</dbReference>
<dbReference type="Proteomes" id="UP000610931">
    <property type="component" value="Unassembled WGS sequence"/>
</dbReference>
<dbReference type="InterPro" id="IPR023881">
    <property type="entry name" value="Thiol_BshA"/>
</dbReference>
<feature type="domain" description="Glycosyltransferase subfamily 4-like N-terminal" evidence="2">
    <location>
        <begin position="11"/>
        <end position="180"/>
    </location>
</feature>
<dbReference type="AlphaFoldDB" id="A0A8J7J564"/>
<dbReference type="InterPro" id="IPR001296">
    <property type="entry name" value="Glyco_trans_1"/>
</dbReference>
<feature type="domain" description="Glycosyl transferase family 1" evidence="1">
    <location>
        <begin position="193"/>
        <end position="350"/>
    </location>
</feature>
<evidence type="ECO:0000313" key="3">
    <source>
        <dbReference type="EMBL" id="MBJ6368858.1"/>
    </source>
</evidence>
<keyword evidence="4" id="KW-1185">Reference proteome</keyword>